<proteinExistence type="predicted"/>
<dbReference type="EMBL" id="MU003522">
    <property type="protein sequence ID" value="KAF2466850.1"/>
    <property type="molecule type" value="Genomic_DNA"/>
</dbReference>
<name>A0ACB6QL44_9PLEO</name>
<evidence type="ECO:0000313" key="2">
    <source>
        <dbReference type="Proteomes" id="UP000799755"/>
    </source>
</evidence>
<organism evidence="1 2">
    <name type="scientific">Lindgomyces ingoldianus</name>
    <dbReference type="NCBI Taxonomy" id="673940"/>
    <lineage>
        <taxon>Eukaryota</taxon>
        <taxon>Fungi</taxon>
        <taxon>Dikarya</taxon>
        <taxon>Ascomycota</taxon>
        <taxon>Pezizomycotina</taxon>
        <taxon>Dothideomycetes</taxon>
        <taxon>Pleosporomycetidae</taxon>
        <taxon>Pleosporales</taxon>
        <taxon>Lindgomycetaceae</taxon>
        <taxon>Lindgomyces</taxon>
    </lineage>
</organism>
<feature type="non-terminal residue" evidence="1">
    <location>
        <position position="1"/>
    </location>
</feature>
<accession>A0ACB6QL44</accession>
<gene>
    <name evidence="1" type="ORF">BDR25DRAFT_235916</name>
</gene>
<dbReference type="Proteomes" id="UP000799755">
    <property type="component" value="Unassembled WGS sequence"/>
</dbReference>
<protein>
    <submittedName>
        <fullName evidence="1">Uncharacterized protein</fullName>
    </submittedName>
</protein>
<comment type="caution">
    <text evidence="1">The sequence shown here is derived from an EMBL/GenBank/DDBJ whole genome shotgun (WGS) entry which is preliminary data.</text>
</comment>
<sequence length="186" mass="19528">LIPLASGTTIRNHFNANCKGGHLTCRSIGPSTCCGGTLHVPVDGAPSALFVSLPKQVTVIGWHPKSSNSQCGDVAKKVATSSPNKCLGTKATAGGKHFTGTSWTTVEGIEGEAQKCTSTIEPDALVLDDGHMYKLQAMEVGDVNTLLEFAVNGTLAADLPGVYGKYEIEKEGLEGRLQEMQGEPEE</sequence>
<keyword evidence="2" id="KW-1185">Reference proteome</keyword>
<evidence type="ECO:0000313" key="1">
    <source>
        <dbReference type="EMBL" id="KAF2466850.1"/>
    </source>
</evidence>
<reference evidence="1" key="1">
    <citation type="journal article" date="2020" name="Stud. Mycol.">
        <title>101 Dothideomycetes genomes: a test case for predicting lifestyles and emergence of pathogens.</title>
        <authorList>
            <person name="Haridas S."/>
            <person name="Albert R."/>
            <person name="Binder M."/>
            <person name="Bloem J."/>
            <person name="Labutti K."/>
            <person name="Salamov A."/>
            <person name="Andreopoulos B."/>
            <person name="Baker S."/>
            <person name="Barry K."/>
            <person name="Bills G."/>
            <person name="Bluhm B."/>
            <person name="Cannon C."/>
            <person name="Castanera R."/>
            <person name="Culley D."/>
            <person name="Daum C."/>
            <person name="Ezra D."/>
            <person name="Gonzalez J."/>
            <person name="Henrissat B."/>
            <person name="Kuo A."/>
            <person name="Liang C."/>
            <person name="Lipzen A."/>
            <person name="Lutzoni F."/>
            <person name="Magnuson J."/>
            <person name="Mondo S."/>
            <person name="Nolan M."/>
            <person name="Ohm R."/>
            <person name="Pangilinan J."/>
            <person name="Park H.-J."/>
            <person name="Ramirez L."/>
            <person name="Alfaro M."/>
            <person name="Sun H."/>
            <person name="Tritt A."/>
            <person name="Yoshinaga Y."/>
            <person name="Zwiers L.-H."/>
            <person name="Turgeon B."/>
            <person name="Goodwin S."/>
            <person name="Spatafora J."/>
            <person name="Crous P."/>
            <person name="Grigoriev I."/>
        </authorList>
    </citation>
    <scope>NUCLEOTIDE SEQUENCE</scope>
    <source>
        <strain evidence="1">ATCC 200398</strain>
    </source>
</reference>